<evidence type="ECO:0000256" key="1">
    <source>
        <dbReference type="SAM" id="MobiDB-lite"/>
    </source>
</evidence>
<name>A0AAP0QM87_9ROSI</name>
<organism evidence="2 3">
    <name type="scientific">Citrus x changshan-huyou</name>
    <dbReference type="NCBI Taxonomy" id="2935761"/>
    <lineage>
        <taxon>Eukaryota</taxon>
        <taxon>Viridiplantae</taxon>
        <taxon>Streptophyta</taxon>
        <taxon>Embryophyta</taxon>
        <taxon>Tracheophyta</taxon>
        <taxon>Spermatophyta</taxon>
        <taxon>Magnoliopsida</taxon>
        <taxon>eudicotyledons</taxon>
        <taxon>Gunneridae</taxon>
        <taxon>Pentapetalae</taxon>
        <taxon>rosids</taxon>
        <taxon>malvids</taxon>
        <taxon>Sapindales</taxon>
        <taxon>Rutaceae</taxon>
        <taxon>Aurantioideae</taxon>
        <taxon>Citrus</taxon>
    </lineage>
</organism>
<comment type="caution">
    <text evidence="2">The sequence shown here is derived from an EMBL/GenBank/DDBJ whole genome shotgun (WGS) entry which is preliminary data.</text>
</comment>
<reference evidence="2 3" key="1">
    <citation type="submission" date="2024-05" db="EMBL/GenBank/DDBJ databases">
        <title>Haplotype-resolved chromosome-level genome assembly of Huyou (Citrus changshanensis).</title>
        <authorList>
            <person name="Miao C."/>
            <person name="Chen W."/>
            <person name="Wu Y."/>
            <person name="Wang L."/>
            <person name="Zhao S."/>
            <person name="Grierson D."/>
            <person name="Xu C."/>
            <person name="Chen K."/>
        </authorList>
    </citation>
    <scope>NUCLEOTIDE SEQUENCE [LARGE SCALE GENOMIC DNA]</scope>
    <source>
        <strain evidence="2">01-14</strain>
        <tissue evidence="2">Leaf</tissue>
    </source>
</reference>
<evidence type="ECO:0000313" key="3">
    <source>
        <dbReference type="Proteomes" id="UP001428341"/>
    </source>
</evidence>
<dbReference type="AlphaFoldDB" id="A0AAP0QM87"/>
<proteinExistence type="predicted"/>
<protein>
    <submittedName>
        <fullName evidence="2">Uncharacterized protein</fullName>
    </submittedName>
</protein>
<keyword evidence="3" id="KW-1185">Reference proteome</keyword>
<accession>A0AAP0QM87</accession>
<sequence length="99" mass="11182">MISTEATLQEKKAKTTSLLQRGGNKTNDFRAAAADVIQVRVAATVFKFEHGDCTTRSRRREKDGELAFNLKAEIVHNMQNVCVSSIERFQARLVVLRMQ</sequence>
<gene>
    <name evidence="2" type="ORF">WN944_014998</name>
</gene>
<dbReference type="Proteomes" id="UP001428341">
    <property type="component" value="Unassembled WGS sequence"/>
</dbReference>
<dbReference type="EMBL" id="JBCGBO010000005">
    <property type="protein sequence ID" value="KAK9199805.1"/>
    <property type="molecule type" value="Genomic_DNA"/>
</dbReference>
<evidence type="ECO:0000313" key="2">
    <source>
        <dbReference type="EMBL" id="KAK9199805.1"/>
    </source>
</evidence>
<feature type="region of interest" description="Disordered" evidence="1">
    <location>
        <begin position="1"/>
        <end position="23"/>
    </location>
</feature>